<feature type="compositionally biased region" description="Low complexity" evidence="1">
    <location>
        <begin position="1"/>
        <end position="18"/>
    </location>
</feature>
<evidence type="ECO:0000313" key="2">
    <source>
        <dbReference type="Proteomes" id="UP000887561"/>
    </source>
</evidence>
<keyword evidence="2" id="KW-1185">Reference proteome</keyword>
<evidence type="ECO:0000256" key="1">
    <source>
        <dbReference type="SAM" id="MobiDB-lite"/>
    </source>
</evidence>
<feature type="region of interest" description="Disordered" evidence="1">
    <location>
        <begin position="1"/>
        <end position="24"/>
    </location>
</feature>
<reference evidence="3" key="1">
    <citation type="submission" date="2022-11" db="UniProtKB">
        <authorList>
            <consortium name="WormBaseParasite"/>
        </authorList>
    </citation>
    <scope>IDENTIFICATION</scope>
</reference>
<name>A0A915M5Q8_MELJA</name>
<accession>A0A915M5Q8</accession>
<dbReference type="WBParaSite" id="scaffold27100_cov153.g20547">
    <property type="protein sequence ID" value="scaffold27100_cov153.g20547"/>
    <property type="gene ID" value="scaffold27100_cov153.g20547"/>
</dbReference>
<evidence type="ECO:0000313" key="3">
    <source>
        <dbReference type="WBParaSite" id="scaffold27100_cov153.g20547"/>
    </source>
</evidence>
<sequence>MEGQQQQNLEQNGVVNGGPDPTPEQLILDGLTLKRTQFEHFSRNLGDVSLDNLNLLNEKANLSFHYATTCFRQNEDFGKSL</sequence>
<proteinExistence type="predicted"/>
<dbReference type="Proteomes" id="UP000887561">
    <property type="component" value="Unplaced"/>
</dbReference>
<dbReference type="AlphaFoldDB" id="A0A915M5Q8"/>
<protein>
    <submittedName>
        <fullName evidence="3">Uncharacterized protein</fullName>
    </submittedName>
</protein>
<organism evidence="2 3">
    <name type="scientific">Meloidogyne javanica</name>
    <name type="common">Root-knot nematode worm</name>
    <dbReference type="NCBI Taxonomy" id="6303"/>
    <lineage>
        <taxon>Eukaryota</taxon>
        <taxon>Metazoa</taxon>
        <taxon>Ecdysozoa</taxon>
        <taxon>Nematoda</taxon>
        <taxon>Chromadorea</taxon>
        <taxon>Rhabditida</taxon>
        <taxon>Tylenchina</taxon>
        <taxon>Tylenchomorpha</taxon>
        <taxon>Tylenchoidea</taxon>
        <taxon>Meloidogynidae</taxon>
        <taxon>Meloidogyninae</taxon>
        <taxon>Meloidogyne</taxon>
        <taxon>Meloidogyne incognita group</taxon>
    </lineage>
</organism>